<dbReference type="Proteomes" id="UP000215459">
    <property type="component" value="Unassembled WGS sequence"/>
</dbReference>
<evidence type="ECO:0000313" key="3">
    <source>
        <dbReference type="Proteomes" id="UP000215459"/>
    </source>
</evidence>
<protein>
    <submittedName>
        <fullName evidence="2">Uncharacterized protein</fullName>
    </submittedName>
</protein>
<organism evidence="2 3">
    <name type="scientific">Paludifilum halophilum</name>
    <dbReference type="NCBI Taxonomy" id="1642702"/>
    <lineage>
        <taxon>Bacteria</taxon>
        <taxon>Bacillati</taxon>
        <taxon>Bacillota</taxon>
        <taxon>Bacilli</taxon>
        <taxon>Bacillales</taxon>
        <taxon>Thermoactinomycetaceae</taxon>
        <taxon>Paludifilum</taxon>
    </lineage>
</organism>
<sequence>MKKVSFTIEAKRYFETDAERLAEVKDGDLVLVEIDFDQETTNFTVYPEDENPANFPAEEDEFDAVVEAFKEEIEEAKEIQEAREEEEKEMKMKIINLTPHDLTVQHEDGTRTTFEKAETPARVATSQEKVDEVNGIEIVSQEFGEIEGLPEPQEGVVYLVSFIVRTAAQKEGRTDVLSPDTSNDVIRDKDGQIEAVRRFVR</sequence>
<comment type="caution">
    <text evidence="2">The sequence shown here is derived from an EMBL/GenBank/DDBJ whole genome shotgun (WGS) entry which is preliminary data.</text>
</comment>
<dbReference type="EMBL" id="NOWF01000003">
    <property type="protein sequence ID" value="OYD08560.1"/>
    <property type="molecule type" value="Genomic_DNA"/>
</dbReference>
<dbReference type="OrthoDB" id="2990152at2"/>
<gene>
    <name evidence="2" type="ORF">CHM34_06965</name>
</gene>
<reference evidence="2 3" key="1">
    <citation type="submission" date="2017-07" db="EMBL/GenBank/DDBJ databases">
        <title>The genome sequence of Paludifilum halophilum highlights mechanisms for microbial adaptation to high salt environemnts.</title>
        <authorList>
            <person name="Belbahri L."/>
        </authorList>
    </citation>
    <scope>NUCLEOTIDE SEQUENCE [LARGE SCALE GENOMIC DNA]</scope>
    <source>
        <strain evidence="2 3">DSM 102817</strain>
    </source>
</reference>
<evidence type="ECO:0000256" key="1">
    <source>
        <dbReference type="SAM" id="Coils"/>
    </source>
</evidence>
<dbReference type="RefSeq" id="WP_094263865.1">
    <property type="nucleotide sequence ID" value="NZ_NOWF01000003.1"/>
</dbReference>
<keyword evidence="1" id="KW-0175">Coiled coil</keyword>
<name>A0A235B8D1_9BACL</name>
<keyword evidence="3" id="KW-1185">Reference proteome</keyword>
<dbReference type="AlphaFoldDB" id="A0A235B8D1"/>
<accession>A0A235B8D1</accession>
<feature type="coiled-coil region" evidence="1">
    <location>
        <begin position="66"/>
        <end position="96"/>
    </location>
</feature>
<evidence type="ECO:0000313" key="2">
    <source>
        <dbReference type="EMBL" id="OYD08560.1"/>
    </source>
</evidence>
<proteinExistence type="predicted"/>